<keyword evidence="3" id="KW-0732">Signal</keyword>
<dbReference type="EMBL" id="BAAAPZ010000004">
    <property type="protein sequence ID" value="GAA2095079.1"/>
    <property type="molecule type" value="Genomic_DNA"/>
</dbReference>
<evidence type="ECO:0000313" key="8">
    <source>
        <dbReference type="Proteomes" id="UP001500984"/>
    </source>
</evidence>
<evidence type="ECO:0000256" key="4">
    <source>
        <dbReference type="ARBA" id="ARBA00023136"/>
    </source>
</evidence>
<comment type="subcellular location">
    <subcellularLocation>
        <location evidence="1">Membrane</location>
        <topology evidence="1">Lipid-anchor</topology>
    </subcellularLocation>
</comment>
<dbReference type="Proteomes" id="UP001500984">
    <property type="component" value="Unassembled WGS sequence"/>
</dbReference>
<dbReference type="Pfam" id="PF03180">
    <property type="entry name" value="Lipoprotein_9"/>
    <property type="match status" value="1"/>
</dbReference>
<reference evidence="8" key="1">
    <citation type="journal article" date="2019" name="Int. J. Syst. Evol. Microbiol.">
        <title>The Global Catalogue of Microorganisms (GCM) 10K type strain sequencing project: providing services to taxonomists for standard genome sequencing and annotation.</title>
        <authorList>
            <consortium name="The Broad Institute Genomics Platform"/>
            <consortium name="The Broad Institute Genome Sequencing Center for Infectious Disease"/>
            <person name="Wu L."/>
            <person name="Ma J."/>
        </authorList>
    </citation>
    <scope>NUCLEOTIDE SEQUENCE [LARGE SCALE GENOMIC DNA]</scope>
    <source>
        <strain evidence="8">JCM 15900</strain>
    </source>
</reference>
<dbReference type="Gene3D" id="3.40.190.10">
    <property type="entry name" value="Periplasmic binding protein-like II"/>
    <property type="match status" value="2"/>
</dbReference>
<comment type="caution">
    <text evidence="7">The sequence shown here is derived from an EMBL/GenBank/DDBJ whole genome shotgun (WGS) entry which is preliminary data.</text>
</comment>
<gene>
    <name evidence="7" type="ORF">GCM10009823_14450</name>
</gene>
<sequence>MPHPPRPHRTGRALRTSLPRRAALAATAVLGLASFTGCGLVNAAGGGDDRTIRMIVTESAPYQEPTEIAKELLADEGWTLETTYVTDIIQPNQVVQQGEYDANFFQHLAYLHQFNQDNDTEVAPAFSVYYAPSGIFSLKHDSIEDLPDGATISLPVDTANNGRGLKLLAEAGALEINESVPVTELSQRDITDNPHGFEFVEIDQQSTAQTLPDVDAGLAFARLVAEAGHDVEKTALILEDDEETQVPYTNVVAVTPDEVASEKTRALQDAFQSPEVEEWYAEYLGGALDYVDTVTVDNAGETWKEFTS</sequence>
<dbReference type="PANTHER" id="PTHR30429:SF0">
    <property type="entry name" value="METHIONINE-BINDING LIPOPROTEIN METQ"/>
    <property type="match status" value="1"/>
</dbReference>
<dbReference type="SUPFAM" id="SSF53850">
    <property type="entry name" value="Periplasmic binding protein-like II"/>
    <property type="match status" value="1"/>
</dbReference>
<name>A0ABP5I8B6_9MICO</name>
<dbReference type="PANTHER" id="PTHR30429">
    <property type="entry name" value="D-METHIONINE-BINDING LIPOPROTEIN METQ"/>
    <property type="match status" value="1"/>
</dbReference>
<dbReference type="RefSeq" id="WP_344336594.1">
    <property type="nucleotide sequence ID" value="NZ_BAAAPZ010000004.1"/>
</dbReference>
<keyword evidence="8" id="KW-1185">Reference proteome</keyword>
<accession>A0ABP5I8B6</accession>
<keyword evidence="4" id="KW-0472">Membrane</keyword>
<evidence type="ECO:0000256" key="6">
    <source>
        <dbReference type="ARBA" id="ARBA00023288"/>
    </source>
</evidence>
<dbReference type="InterPro" id="IPR004872">
    <property type="entry name" value="Lipoprotein_NlpA"/>
</dbReference>
<comment type="similarity">
    <text evidence="2">Belongs to the NlpA lipoprotein family.</text>
</comment>
<organism evidence="7 8">
    <name type="scientific">Brevibacterium salitolerans</name>
    <dbReference type="NCBI Taxonomy" id="1403566"/>
    <lineage>
        <taxon>Bacteria</taxon>
        <taxon>Bacillati</taxon>
        <taxon>Actinomycetota</taxon>
        <taxon>Actinomycetes</taxon>
        <taxon>Micrococcales</taxon>
        <taxon>Brevibacteriaceae</taxon>
        <taxon>Brevibacterium</taxon>
    </lineage>
</organism>
<proteinExistence type="inferred from homology"/>
<protein>
    <submittedName>
        <fullName evidence="7">MetQ/NlpA family ABC transporter substrate-binding protein</fullName>
    </submittedName>
</protein>
<evidence type="ECO:0000256" key="5">
    <source>
        <dbReference type="ARBA" id="ARBA00023139"/>
    </source>
</evidence>
<evidence type="ECO:0000256" key="2">
    <source>
        <dbReference type="ARBA" id="ARBA00008973"/>
    </source>
</evidence>
<keyword evidence="5" id="KW-0564">Palmitate</keyword>
<evidence type="ECO:0000313" key="7">
    <source>
        <dbReference type="EMBL" id="GAA2095079.1"/>
    </source>
</evidence>
<evidence type="ECO:0000256" key="3">
    <source>
        <dbReference type="ARBA" id="ARBA00022729"/>
    </source>
</evidence>
<keyword evidence="6" id="KW-0449">Lipoprotein</keyword>
<evidence type="ECO:0000256" key="1">
    <source>
        <dbReference type="ARBA" id="ARBA00004635"/>
    </source>
</evidence>